<evidence type="ECO:0000313" key="1">
    <source>
        <dbReference type="EMBL" id="OAA71160.1"/>
    </source>
</evidence>
<dbReference type="Proteomes" id="UP000076744">
    <property type="component" value="Unassembled WGS sequence"/>
</dbReference>
<dbReference type="OrthoDB" id="5427059at2759"/>
<evidence type="ECO:0000313" key="2">
    <source>
        <dbReference type="Proteomes" id="UP000076744"/>
    </source>
</evidence>
<dbReference type="GeneID" id="30018003"/>
<name>A0A168CAQ3_CORFA</name>
<organism evidence="1 2">
    <name type="scientific">Cordyceps fumosorosea (strain ARSEF 2679)</name>
    <name type="common">Isaria fumosorosea</name>
    <dbReference type="NCBI Taxonomy" id="1081104"/>
    <lineage>
        <taxon>Eukaryota</taxon>
        <taxon>Fungi</taxon>
        <taxon>Dikarya</taxon>
        <taxon>Ascomycota</taxon>
        <taxon>Pezizomycotina</taxon>
        <taxon>Sordariomycetes</taxon>
        <taxon>Hypocreomycetidae</taxon>
        <taxon>Hypocreales</taxon>
        <taxon>Cordycipitaceae</taxon>
        <taxon>Cordyceps</taxon>
    </lineage>
</organism>
<dbReference type="EMBL" id="AZHB01000003">
    <property type="protein sequence ID" value="OAA71160.1"/>
    <property type="molecule type" value="Genomic_DNA"/>
</dbReference>
<reference evidence="1 2" key="1">
    <citation type="journal article" date="2016" name="Genome Biol. Evol.">
        <title>Divergent and convergent evolution of fungal pathogenicity.</title>
        <authorList>
            <person name="Shang Y."/>
            <person name="Xiao G."/>
            <person name="Zheng P."/>
            <person name="Cen K."/>
            <person name="Zhan S."/>
            <person name="Wang C."/>
        </authorList>
    </citation>
    <scope>NUCLEOTIDE SEQUENCE [LARGE SCALE GENOMIC DNA]</scope>
    <source>
        <strain evidence="1 2">ARSEF 2679</strain>
    </source>
</reference>
<accession>A0A168CAQ3</accession>
<comment type="caution">
    <text evidence="1">The sequence shown here is derived from an EMBL/GenBank/DDBJ whole genome shotgun (WGS) entry which is preliminary data.</text>
</comment>
<gene>
    <name evidence="1" type="ORF">ISF_01711</name>
</gene>
<sequence>MSLATLPQTPLHVLGLVLRHLDTLHSLGAAMSPATARLAYAAHVARRGIPRDRDALRRLADDWLVPLDADDISAHAGSEGGPLGVWPWGLSLADVVAMSRAHGVVEALTKRLVDGALPACAELLGREGPARATEAEITRIHRLLYGYEIYCGLLFRDAGDCAATEQPGDDTAAAAAAAEAAAWRAEVNAQLSASLYRDNVARAHSQLACIHDFLEDIVLQAFKQVAMYDVTWGAHHVDYLSTGSANEHVQAYLSLGLDYIYKLSVANTALPRSASPDARLRHFRRLRGMLLTHRSPPLPAAAAANANIDAATAAVERRHARHLWDEPVGPPYPPQVAARREVLDRWIAEEAAHQNEVEETERPAMKRSWARREAMHAQGYRGFYMGNP</sequence>
<keyword evidence="2" id="KW-1185">Reference proteome</keyword>
<dbReference type="RefSeq" id="XP_018707041.1">
    <property type="nucleotide sequence ID" value="XM_018845318.1"/>
</dbReference>
<protein>
    <submittedName>
        <fullName evidence="1">Uncharacterized protein</fullName>
    </submittedName>
</protein>
<dbReference type="AlphaFoldDB" id="A0A168CAQ3"/>
<proteinExistence type="predicted"/>